<protein>
    <recommendedName>
        <fullName evidence="5">Domain of unknown function DB domain-containing protein</fullName>
    </recommendedName>
</protein>
<organism evidence="3 4">
    <name type="scientific">Diploscapter pachys</name>
    <dbReference type="NCBI Taxonomy" id="2018661"/>
    <lineage>
        <taxon>Eukaryota</taxon>
        <taxon>Metazoa</taxon>
        <taxon>Ecdysozoa</taxon>
        <taxon>Nematoda</taxon>
        <taxon>Chromadorea</taxon>
        <taxon>Rhabditida</taxon>
        <taxon>Rhabditina</taxon>
        <taxon>Rhabditomorpha</taxon>
        <taxon>Rhabditoidea</taxon>
        <taxon>Rhabditidae</taxon>
        <taxon>Diploscapter</taxon>
    </lineage>
</organism>
<feature type="compositionally biased region" description="Gly residues" evidence="1">
    <location>
        <begin position="180"/>
        <end position="190"/>
    </location>
</feature>
<feature type="region of interest" description="Disordered" evidence="1">
    <location>
        <begin position="172"/>
        <end position="205"/>
    </location>
</feature>
<feature type="compositionally biased region" description="Polar residues" evidence="1">
    <location>
        <begin position="191"/>
        <end position="205"/>
    </location>
</feature>
<dbReference type="AlphaFoldDB" id="A0A2A2JEW1"/>
<dbReference type="EMBL" id="LIAE01010479">
    <property type="protein sequence ID" value="PAV60215.1"/>
    <property type="molecule type" value="Genomic_DNA"/>
</dbReference>
<feature type="chain" id="PRO_5012539232" description="Domain of unknown function DB domain-containing protein" evidence="2">
    <location>
        <begin position="21"/>
        <end position="205"/>
    </location>
</feature>
<evidence type="ECO:0008006" key="5">
    <source>
        <dbReference type="Google" id="ProtNLM"/>
    </source>
</evidence>
<sequence length="205" mass="21570">MHILPVCYSLLIVLVSRSLCQVPYDSYSCGVDGISKFLSLVSSIPCDQYGLHMCCMEHDFCYSSCTIPQAQCDASFCGCLATLSADWYCRNMVYLAHCNLVTWFGGPFMCDGNRPGPAASASAPISGQNGNSIIQPASQSSSQFQPIPEGTFAVMQNMPGVGPIGQIVFIPPSESAEGTQGPGAIAGTGGTSNPPSQFSPVNSNM</sequence>
<gene>
    <name evidence="3" type="ORF">WR25_21466</name>
</gene>
<dbReference type="Proteomes" id="UP000218231">
    <property type="component" value="Unassembled WGS sequence"/>
</dbReference>
<reference evidence="3 4" key="1">
    <citation type="journal article" date="2017" name="Curr. Biol.">
        <title>Genome architecture and evolution of a unichromosomal asexual nematode.</title>
        <authorList>
            <person name="Fradin H."/>
            <person name="Zegar C."/>
            <person name="Gutwein M."/>
            <person name="Lucas J."/>
            <person name="Kovtun M."/>
            <person name="Corcoran D."/>
            <person name="Baugh L.R."/>
            <person name="Kiontke K."/>
            <person name="Gunsalus K."/>
            <person name="Fitch D.H."/>
            <person name="Piano F."/>
        </authorList>
    </citation>
    <scope>NUCLEOTIDE SEQUENCE [LARGE SCALE GENOMIC DNA]</scope>
    <source>
        <strain evidence="3">PF1309</strain>
    </source>
</reference>
<dbReference type="InterPro" id="IPR053322">
    <property type="entry name" value="PLA2-like"/>
</dbReference>
<evidence type="ECO:0000313" key="3">
    <source>
        <dbReference type="EMBL" id="PAV60215.1"/>
    </source>
</evidence>
<evidence type="ECO:0000313" key="4">
    <source>
        <dbReference type="Proteomes" id="UP000218231"/>
    </source>
</evidence>
<dbReference type="PANTHER" id="PTHR34228">
    <property type="entry name" value="PROTEIN CBG09474-RELATED"/>
    <property type="match status" value="1"/>
</dbReference>
<proteinExistence type="predicted"/>
<keyword evidence="4" id="KW-1185">Reference proteome</keyword>
<dbReference type="GO" id="GO:0006644">
    <property type="term" value="P:phospholipid metabolic process"/>
    <property type="evidence" value="ECO:0007669"/>
    <property type="project" value="InterPro"/>
</dbReference>
<dbReference type="InterPro" id="IPR036444">
    <property type="entry name" value="PLipase_A2_dom_sf"/>
</dbReference>
<feature type="signal peptide" evidence="2">
    <location>
        <begin position="1"/>
        <end position="20"/>
    </location>
</feature>
<dbReference type="GO" id="GO:0004623">
    <property type="term" value="F:phospholipase A2 activity"/>
    <property type="evidence" value="ECO:0007669"/>
    <property type="project" value="InterPro"/>
</dbReference>
<dbReference type="GO" id="GO:0050482">
    <property type="term" value="P:arachidonate secretion"/>
    <property type="evidence" value="ECO:0007669"/>
    <property type="project" value="InterPro"/>
</dbReference>
<comment type="caution">
    <text evidence="3">The sequence shown here is derived from an EMBL/GenBank/DDBJ whole genome shotgun (WGS) entry which is preliminary data.</text>
</comment>
<name>A0A2A2JEW1_9BILA</name>
<dbReference type="SUPFAM" id="SSF48619">
    <property type="entry name" value="Phospholipase A2, PLA2"/>
    <property type="match status" value="1"/>
</dbReference>
<evidence type="ECO:0000256" key="1">
    <source>
        <dbReference type="SAM" id="MobiDB-lite"/>
    </source>
</evidence>
<keyword evidence="2" id="KW-0732">Signal</keyword>
<evidence type="ECO:0000256" key="2">
    <source>
        <dbReference type="SAM" id="SignalP"/>
    </source>
</evidence>
<accession>A0A2A2JEW1</accession>